<dbReference type="InterPro" id="IPR046826">
    <property type="entry name" value="PDH_N"/>
</dbReference>
<accession>A0ABT3W8M2</accession>
<dbReference type="SUPFAM" id="SSF51735">
    <property type="entry name" value="NAD(P)-binding Rossmann-fold domains"/>
    <property type="match status" value="1"/>
</dbReference>
<comment type="caution">
    <text evidence="3">The sequence shown here is derived from an EMBL/GenBank/DDBJ whole genome shotgun (WGS) entry which is preliminary data.</text>
</comment>
<proteinExistence type="predicted"/>
<organism evidence="3 4">
    <name type="scientific">Bombella saccharophila</name>
    <dbReference type="NCBI Taxonomy" id="2967338"/>
    <lineage>
        <taxon>Bacteria</taxon>
        <taxon>Pseudomonadati</taxon>
        <taxon>Pseudomonadota</taxon>
        <taxon>Alphaproteobacteria</taxon>
        <taxon>Acetobacterales</taxon>
        <taxon>Acetobacteraceae</taxon>
        <taxon>Bombella</taxon>
    </lineage>
</organism>
<evidence type="ECO:0000256" key="1">
    <source>
        <dbReference type="ARBA" id="ARBA00023002"/>
    </source>
</evidence>
<dbReference type="InterPro" id="IPR050812">
    <property type="entry name" value="Preph/Arog_dehydrog"/>
</dbReference>
<dbReference type="Gene3D" id="1.10.3660.10">
    <property type="entry name" value="6-phosphogluconate dehydrogenase C-terminal like domain"/>
    <property type="match status" value="1"/>
</dbReference>
<dbReference type="PANTHER" id="PTHR21363:SF0">
    <property type="entry name" value="PREPHENATE DEHYDROGENASE [NADP(+)]"/>
    <property type="match status" value="1"/>
</dbReference>
<evidence type="ECO:0000313" key="3">
    <source>
        <dbReference type="EMBL" id="MCX5613993.1"/>
    </source>
</evidence>
<dbReference type="SUPFAM" id="SSF48179">
    <property type="entry name" value="6-phosphogluconate dehydrogenase C-terminal domain-like"/>
    <property type="match status" value="1"/>
</dbReference>
<sequence>MADTPPLLKTITIIGPGLIGSSILRRARQTGTLAQKLIAADCQEAVLHRVTALNIADETTTDLIAAAAQSDLVILCIPTGAIRAVAATILPHMKPGSILSDVASVRSSLGPEIHALLPEGVSYIPAHPMAGTEYSGPDAGFATLFEDRWTLLIPPPGTAPEAIALMEAFWHRCGARTRQMTDQYHDQVCAIVSHLPHLLAFTICNTADRLSADLQTDVLEYAASGFRDFTRIAASDPIMWRDIFLTNKDVLLATFKRFEEDAHRMVKAIQEDDSEAIMQNLQRGRHIRRGLMPEPQN</sequence>
<gene>
    <name evidence="3" type="ORF">NQF64_01840</name>
</gene>
<dbReference type="Gene3D" id="3.40.50.720">
    <property type="entry name" value="NAD(P)-binding Rossmann-like Domain"/>
    <property type="match status" value="1"/>
</dbReference>
<name>A0ABT3W8M2_9PROT</name>
<dbReference type="InterPro" id="IPR003099">
    <property type="entry name" value="Prephen_DH"/>
</dbReference>
<dbReference type="RefSeq" id="WP_266106282.1">
    <property type="nucleotide sequence ID" value="NZ_JANIDW010000001.1"/>
</dbReference>
<dbReference type="InterPro" id="IPR046825">
    <property type="entry name" value="PDH_C"/>
</dbReference>
<keyword evidence="1" id="KW-0560">Oxidoreductase</keyword>
<feature type="domain" description="Prephenate/arogenate dehydrogenase" evidence="2">
    <location>
        <begin position="9"/>
        <end position="297"/>
    </location>
</feature>
<reference evidence="3 4" key="1">
    <citation type="submission" date="2022-07" db="EMBL/GenBank/DDBJ databases">
        <title>Bombella genomes.</title>
        <authorList>
            <person name="Harer L."/>
            <person name="Styblova S."/>
            <person name="Ehrmann M."/>
        </authorList>
    </citation>
    <scope>NUCLEOTIDE SEQUENCE [LARGE SCALE GENOMIC DNA]</scope>
    <source>
        <strain evidence="3 4">TMW 2.2558</strain>
    </source>
</reference>
<dbReference type="Proteomes" id="UP001165648">
    <property type="component" value="Unassembled WGS sequence"/>
</dbReference>
<evidence type="ECO:0000259" key="2">
    <source>
        <dbReference type="PROSITE" id="PS51176"/>
    </source>
</evidence>
<evidence type="ECO:0000313" key="4">
    <source>
        <dbReference type="Proteomes" id="UP001165648"/>
    </source>
</evidence>
<dbReference type="InterPro" id="IPR036291">
    <property type="entry name" value="NAD(P)-bd_dom_sf"/>
</dbReference>
<dbReference type="EMBL" id="JANIDW010000001">
    <property type="protein sequence ID" value="MCX5613993.1"/>
    <property type="molecule type" value="Genomic_DNA"/>
</dbReference>
<dbReference type="PANTHER" id="PTHR21363">
    <property type="entry name" value="PREPHENATE DEHYDROGENASE"/>
    <property type="match status" value="1"/>
</dbReference>
<dbReference type="InterPro" id="IPR008927">
    <property type="entry name" value="6-PGluconate_DH-like_C_sf"/>
</dbReference>
<protein>
    <submittedName>
        <fullName evidence="3">Prephenate dehydrogenase/arogenate dehydrogenase family protein</fullName>
    </submittedName>
</protein>
<dbReference type="Pfam" id="PF02153">
    <property type="entry name" value="PDH_N"/>
    <property type="match status" value="1"/>
</dbReference>
<keyword evidence="4" id="KW-1185">Reference proteome</keyword>
<dbReference type="Pfam" id="PF20463">
    <property type="entry name" value="PDH_C"/>
    <property type="match status" value="1"/>
</dbReference>
<dbReference type="PROSITE" id="PS51176">
    <property type="entry name" value="PDH_ADH"/>
    <property type="match status" value="1"/>
</dbReference>